<gene>
    <name evidence="2" type="ORF">Terrestrivirus8_15</name>
</gene>
<feature type="region of interest" description="Disordered" evidence="1">
    <location>
        <begin position="1"/>
        <end position="26"/>
    </location>
</feature>
<reference evidence="2" key="1">
    <citation type="submission" date="2018-10" db="EMBL/GenBank/DDBJ databases">
        <title>Hidden diversity of soil giant viruses.</title>
        <authorList>
            <person name="Schulz F."/>
            <person name="Alteio L."/>
            <person name="Goudeau D."/>
            <person name="Ryan E.M."/>
            <person name="Malmstrom R.R."/>
            <person name="Blanchard J."/>
            <person name="Woyke T."/>
        </authorList>
    </citation>
    <scope>NUCLEOTIDE SEQUENCE</scope>
    <source>
        <strain evidence="2">TEV1</strain>
    </source>
</reference>
<evidence type="ECO:0000256" key="1">
    <source>
        <dbReference type="SAM" id="MobiDB-lite"/>
    </source>
</evidence>
<feature type="region of interest" description="Disordered" evidence="1">
    <location>
        <begin position="50"/>
        <end position="72"/>
    </location>
</feature>
<name>A0A3G4ZNQ5_9VIRU</name>
<organism evidence="2">
    <name type="scientific">Terrestrivirus sp</name>
    <dbReference type="NCBI Taxonomy" id="2487775"/>
    <lineage>
        <taxon>Viruses</taxon>
        <taxon>Varidnaviria</taxon>
        <taxon>Bamfordvirae</taxon>
        <taxon>Nucleocytoviricota</taxon>
        <taxon>Megaviricetes</taxon>
        <taxon>Imitervirales</taxon>
        <taxon>Mimiviridae</taxon>
        <taxon>Klosneuvirinae</taxon>
    </lineage>
</organism>
<feature type="compositionally biased region" description="Acidic residues" evidence="1">
    <location>
        <begin position="1"/>
        <end position="11"/>
    </location>
</feature>
<dbReference type="EMBL" id="MK071986">
    <property type="protein sequence ID" value="AYV76522.1"/>
    <property type="molecule type" value="Genomic_DNA"/>
</dbReference>
<sequence>MDGFTDYDNEDFMSAKSRQSPKKTIGDMFPLNIRKKNKLAKNLERKAKDREFTRRRNISHQPSLGFTDPKEILREEEDLRQMDEEDREQYILFLEDMEELERHADFMYRIMMNGFINSVKREFLGM</sequence>
<accession>A0A3G4ZNQ5</accession>
<proteinExistence type="predicted"/>
<protein>
    <submittedName>
        <fullName evidence="2">Uncharacterized protein</fullName>
    </submittedName>
</protein>
<evidence type="ECO:0000313" key="2">
    <source>
        <dbReference type="EMBL" id="AYV76522.1"/>
    </source>
</evidence>